<gene>
    <name evidence="2" type="ORF">ACFO0N_00370</name>
</gene>
<evidence type="ECO:0000256" key="1">
    <source>
        <dbReference type="SAM" id="Phobius"/>
    </source>
</evidence>
<reference evidence="2 3" key="1">
    <citation type="journal article" date="2019" name="Int. J. Syst. Evol. Microbiol.">
        <title>The Global Catalogue of Microorganisms (GCM) 10K type strain sequencing project: providing services to taxonomists for standard genome sequencing and annotation.</title>
        <authorList>
            <consortium name="The Broad Institute Genomics Platform"/>
            <consortium name="The Broad Institute Genome Sequencing Center for Infectious Disease"/>
            <person name="Wu L."/>
            <person name="Ma J."/>
        </authorList>
    </citation>
    <scope>NUCLEOTIDE SEQUENCE [LARGE SCALE GENOMIC DNA]</scope>
    <source>
        <strain evidence="2 3">CGMCC 1.12553</strain>
    </source>
</reference>
<feature type="transmembrane region" description="Helical" evidence="1">
    <location>
        <begin position="63"/>
        <end position="82"/>
    </location>
</feature>
<feature type="transmembrane region" description="Helical" evidence="1">
    <location>
        <begin position="26"/>
        <end position="43"/>
    </location>
</feature>
<keyword evidence="1" id="KW-1133">Transmembrane helix</keyword>
<evidence type="ECO:0000313" key="2">
    <source>
        <dbReference type="EMBL" id="MFC4356397.1"/>
    </source>
</evidence>
<accession>A0ABD5P6X0</accession>
<dbReference type="Proteomes" id="UP001595921">
    <property type="component" value="Unassembled WGS sequence"/>
</dbReference>
<sequence length="172" mass="18888">MPLDSKSVERFLLGERSLVGVRWQSVLRSVAFFAGAVLLLWYSPQLGYYGDVDSILEPAVWNAYFTVLPFAMGLLSVVAAYLGWRGEGLVVTWLAVTAPWLAGTLTDPPAGRIVDSFLVNRGFGGQSYPTTFLVRAVPPAVFEAFVYSLPFAVVGYFVGTVLQKIDLDDRRS</sequence>
<proteinExistence type="predicted"/>
<evidence type="ECO:0000313" key="3">
    <source>
        <dbReference type="Proteomes" id="UP001595921"/>
    </source>
</evidence>
<dbReference type="AlphaFoldDB" id="A0ABD5P6X0"/>
<keyword evidence="1" id="KW-0812">Transmembrane</keyword>
<organism evidence="2 3">
    <name type="scientific">Halobium salinum</name>
    <dbReference type="NCBI Taxonomy" id="1364940"/>
    <lineage>
        <taxon>Archaea</taxon>
        <taxon>Methanobacteriati</taxon>
        <taxon>Methanobacteriota</taxon>
        <taxon>Stenosarchaea group</taxon>
        <taxon>Halobacteria</taxon>
        <taxon>Halobacteriales</taxon>
        <taxon>Haloferacaceae</taxon>
        <taxon>Halobium</taxon>
    </lineage>
</organism>
<keyword evidence="1" id="KW-0472">Membrane</keyword>
<comment type="caution">
    <text evidence="2">The sequence shown here is derived from an EMBL/GenBank/DDBJ whole genome shotgun (WGS) entry which is preliminary data.</text>
</comment>
<protein>
    <submittedName>
        <fullName evidence="2">Uncharacterized protein</fullName>
    </submittedName>
</protein>
<keyword evidence="3" id="KW-1185">Reference proteome</keyword>
<dbReference type="EMBL" id="JBHSDS010000001">
    <property type="protein sequence ID" value="MFC4356397.1"/>
    <property type="molecule type" value="Genomic_DNA"/>
</dbReference>
<dbReference type="RefSeq" id="WP_267624752.1">
    <property type="nucleotide sequence ID" value="NZ_JAODIW010000010.1"/>
</dbReference>
<feature type="transmembrane region" description="Helical" evidence="1">
    <location>
        <begin position="144"/>
        <end position="162"/>
    </location>
</feature>
<feature type="transmembrane region" description="Helical" evidence="1">
    <location>
        <begin position="89"/>
        <end position="106"/>
    </location>
</feature>
<name>A0ABD5P6X0_9EURY</name>